<protein>
    <submittedName>
        <fullName evidence="1">Uncharacterized protein</fullName>
    </submittedName>
</protein>
<name>A0A7U2ETI7_PHANO</name>
<proteinExistence type="predicted"/>
<keyword evidence="2" id="KW-1185">Reference proteome</keyword>
<organism evidence="1 2">
    <name type="scientific">Phaeosphaeria nodorum (strain SN15 / ATCC MYA-4574 / FGSC 10173)</name>
    <name type="common">Glume blotch fungus</name>
    <name type="synonym">Parastagonospora nodorum</name>
    <dbReference type="NCBI Taxonomy" id="321614"/>
    <lineage>
        <taxon>Eukaryota</taxon>
        <taxon>Fungi</taxon>
        <taxon>Dikarya</taxon>
        <taxon>Ascomycota</taxon>
        <taxon>Pezizomycotina</taxon>
        <taxon>Dothideomycetes</taxon>
        <taxon>Pleosporomycetidae</taxon>
        <taxon>Pleosporales</taxon>
        <taxon>Pleosporineae</taxon>
        <taxon>Phaeosphaeriaceae</taxon>
        <taxon>Parastagonospora</taxon>
    </lineage>
</organism>
<dbReference type="EMBL" id="CP069024">
    <property type="protein sequence ID" value="QRC92511.1"/>
    <property type="molecule type" value="Genomic_DNA"/>
</dbReference>
<dbReference type="AlphaFoldDB" id="A0A7U2ETI7"/>
<dbReference type="VEuPathDB" id="FungiDB:JI435_402600"/>
<dbReference type="Proteomes" id="UP000663193">
    <property type="component" value="Chromosome 2"/>
</dbReference>
<reference evidence="2" key="1">
    <citation type="journal article" date="2021" name="BMC Genomics">
        <title>Chromosome-level genome assembly and manually-curated proteome of model necrotroph Parastagonospora nodorum Sn15 reveals a genome-wide trove of candidate effector homologs, and redundancy of virulence-related functions within an accessory chromosome.</title>
        <authorList>
            <person name="Bertazzoni S."/>
            <person name="Jones D.A.B."/>
            <person name="Phan H.T."/>
            <person name="Tan K.-C."/>
            <person name="Hane J.K."/>
        </authorList>
    </citation>
    <scope>NUCLEOTIDE SEQUENCE [LARGE SCALE GENOMIC DNA]</scope>
    <source>
        <strain evidence="2">SN15 / ATCC MYA-4574 / FGSC 10173)</strain>
    </source>
</reference>
<accession>A0A7U2ETI7</accession>
<evidence type="ECO:0000313" key="2">
    <source>
        <dbReference type="Proteomes" id="UP000663193"/>
    </source>
</evidence>
<evidence type="ECO:0000313" key="1">
    <source>
        <dbReference type="EMBL" id="QRC92511.1"/>
    </source>
</evidence>
<sequence length="46" mass="5423">MRLREHHVSRRENLSRGSAVNVYDRFCLQQSEVQASQKFLKASECK</sequence>
<gene>
    <name evidence="1" type="ORF">JI435_402600</name>
</gene>